<sequence length="82" mass="8898">MPRFYFDLRDGDDLAVDEEGLELPNIGAVQAEAAISLADMARDAVHSAPLVGGGHRMAIEVRDDAGPVMQVRFAFEVEAQKQ</sequence>
<organism evidence="2">
    <name type="scientific">Bradyrhizobium sp. LLZ17</name>
    <dbReference type="NCBI Taxonomy" id="3239388"/>
    <lineage>
        <taxon>Bacteria</taxon>
        <taxon>Pseudomonadati</taxon>
        <taxon>Pseudomonadota</taxon>
        <taxon>Alphaproteobacteria</taxon>
        <taxon>Hyphomicrobiales</taxon>
        <taxon>Nitrobacteraceae</taxon>
        <taxon>Bradyrhizobium</taxon>
    </lineage>
</organism>
<evidence type="ECO:0000259" key="1">
    <source>
        <dbReference type="Pfam" id="PF21834"/>
    </source>
</evidence>
<gene>
    <name evidence="2" type="ORF">AB8Z38_35770</name>
</gene>
<dbReference type="InterPro" id="IPR054189">
    <property type="entry name" value="DUF6894"/>
</dbReference>
<reference evidence="2" key="1">
    <citation type="submission" date="2024-08" db="EMBL/GenBank/DDBJ databases">
        <authorList>
            <person name="Chaddad Z."/>
            <person name="Lamrabet M."/>
            <person name="Bouhnik O."/>
            <person name="Alami S."/>
            <person name="Wipf D."/>
            <person name="Courty P.E."/>
            <person name="Missbah El Idrissi M."/>
        </authorList>
    </citation>
    <scope>NUCLEOTIDE SEQUENCE</scope>
    <source>
        <strain evidence="2">LLZ17</strain>
    </source>
</reference>
<dbReference type="AlphaFoldDB" id="A0AB39XIG1"/>
<name>A0AB39XIG1_9BRAD</name>
<feature type="domain" description="DUF6894" evidence="1">
    <location>
        <begin position="3"/>
        <end position="74"/>
    </location>
</feature>
<dbReference type="Pfam" id="PF21834">
    <property type="entry name" value="DUF6894"/>
    <property type="match status" value="1"/>
</dbReference>
<dbReference type="EMBL" id="CP165734">
    <property type="protein sequence ID" value="XDV57793.1"/>
    <property type="molecule type" value="Genomic_DNA"/>
</dbReference>
<evidence type="ECO:0000313" key="2">
    <source>
        <dbReference type="EMBL" id="XDV57793.1"/>
    </source>
</evidence>
<accession>A0AB39XIG1</accession>
<dbReference type="RefSeq" id="WP_369722230.1">
    <property type="nucleotide sequence ID" value="NZ_CP165734.1"/>
</dbReference>
<proteinExistence type="predicted"/>
<protein>
    <recommendedName>
        <fullName evidence="1">DUF6894 domain-containing protein</fullName>
    </recommendedName>
</protein>